<reference evidence="1 2" key="1">
    <citation type="submission" date="2016-01" db="EMBL/GenBank/DDBJ databases">
        <title>Biosynthesis of antibiotic leucinostatins and their inhibition on Phytophthora in bio-control Purpureocillium lilacinum.</title>
        <authorList>
            <person name="Wang G."/>
            <person name="Liu Z."/>
            <person name="Lin R."/>
            <person name="Li E."/>
            <person name="Mao Z."/>
            <person name="Ling J."/>
            <person name="Yin W."/>
            <person name="Xie B."/>
        </authorList>
    </citation>
    <scope>NUCLEOTIDE SEQUENCE [LARGE SCALE GENOMIC DNA]</scope>
    <source>
        <strain evidence="1">PLBJ-1</strain>
    </source>
</reference>
<evidence type="ECO:0000313" key="2">
    <source>
        <dbReference type="Proteomes" id="UP000078240"/>
    </source>
</evidence>
<sequence>MRFRAWKRPRSSSRQAEGRELCFLIVGSAGWTRLRGAAGGFVCDLGFGGVKAPDWTMSSRTAGWRGENVVSPPACGCGRRGVTQGASLLQRCQADARGQRRQGYRSHAAGQGKRAEGGSAVSASKWCLYFVRAAWKGDVVMREEPLIPWVVCHTRCASAFKYKACSKLTRCLRCLRNPGPDASKNPASLAGPQSFGRLRPSLLLQSRLTLPASANRCTSCLAVSFPSRRASLQPRVARPQRLFLDCSSRAQCFVMPLLRVRMYAVRQPATPRPGEPRGAACPVGPLEIDPIQHPTSNSVEARTFGA</sequence>
<name>A0A179G9S0_PURLI</name>
<dbReference type="Proteomes" id="UP000078240">
    <property type="component" value="Unassembled WGS sequence"/>
</dbReference>
<organism evidence="1 2">
    <name type="scientific">Purpureocillium lilacinum</name>
    <name type="common">Paecilomyces lilacinus</name>
    <dbReference type="NCBI Taxonomy" id="33203"/>
    <lineage>
        <taxon>Eukaryota</taxon>
        <taxon>Fungi</taxon>
        <taxon>Dikarya</taxon>
        <taxon>Ascomycota</taxon>
        <taxon>Pezizomycotina</taxon>
        <taxon>Sordariomycetes</taxon>
        <taxon>Hypocreomycetidae</taxon>
        <taxon>Hypocreales</taxon>
        <taxon>Ophiocordycipitaceae</taxon>
        <taxon>Purpureocillium</taxon>
    </lineage>
</organism>
<dbReference type="AlphaFoldDB" id="A0A179G9S0"/>
<proteinExistence type="predicted"/>
<evidence type="ECO:0000313" key="1">
    <source>
        <dbReference type="EMBL" id="OAQ74554.1"/>
    </source>
</evidence>
<accession>A0A179G9S0</accession>
<dbReference type="EMBL" id="LSBH01000009">
    <property type="protein sequence ID" value="OAQ74554.1"/>
    <property type="molecule type" value="Genomic_DNA"/>
</dbReference>
<gene>
    <name evidence="1" type="ORF">VFPBJ_09849</name>
</gene>
<comment type="caution">
    <text evidence="1">The sequence shown here is derived from an EMBL/GenBank/DDBJ whole genome shotgun (WGS) entry which is preliminary data.</text>
</comment>
<protein>
    <submittedName>
        <fullName evidence="1">Uncharacterized protein</fullName>
    </submittedName>
</protein>